<organism evidence="1 2">
    <name type="scientific">Saprolegnia diclina (strain VS20)</name>
    <dbReference type="NCBI Taxonomy" id="1156394"/>
    <lineage>
        <taxon>Eukaryota</taxon>
        <taxon>Sar</taxon>
        <taxon>Stramenopiles</taxon>
        <taxon>Oomycota</taxon>
        <taxon>Saprolegniomycetes</taxon>
        <taxon>Saprolegniales</taxon>
        <taxon>Saprolegniaceae</taxon>
        <taxon>Saprolegnia</taxon>
    </lineage>
</organism>
<evidence type="ECO:0008006" key="3">
    <source>
        <dbReference type="Google" id="ProtNLM"/>
    </source>
</evidence>
<dbReference type="InParanoid" id="T0PMU4"/>
<name>T0PMU4_SAPDV</name>
<dbReference type="EMBL" id="JH767223">
    <property type="protein sequence ID" value="EQC26734.1"/>
    <property type="molecule type" value="Genomic_DNA"/>
</dbReference>
<evidence type="ECO:0000313" key="1">
    <source>
        <dbReference type="EMBL" id="EQC26734.1"/>
    </source>
</evidence>
<protein>
    <recommendedName>
        <fullName evidence="3">F-box domain-containing protein</fullName>
    </recommendedName>
</protein>
<dbReference type="VEuPathDB" id="FungiDB:SDRG_15463"/>
<gene>
    <name evidence="1" type="ORF">SDRG_15463</name>
</gene>
<dbReference type="GeneID" id="19956190"/>
<dbReference type="Proteomes" id="UP000030762">
    <property type="component" value="Unassembled WGS sequence"/>
</dbReference>
<dbReference type="SUPFAM" id="SSF52047">
    <property type="entry name" value="RNI-like"/>
    <property type="match status" value="1"/>
</dbReference>
<proteinExistence type="predicted"/>
<dbReference type="RefSeq" id="XP_008619858.1">
    <property type="nucleotide sequence ID" value="XM_008621636.1"/>
</dbReference>
<keyword evidence="2" id="KW-1185">Reference proteome</keyword>
<accession>T0PMU4</accession>
<evidence type="ECO:0000313" key="2">
    <source>
        <dbReference type="Proteomes" id="UP000030762"/>
    </source>
</evidence>
<reference evidence="1 2" key="1">
    <citation type="submission" date="2012-04" db="EMBL/GenBank/DDBJ databases">
        <title>The Genome Sequence of Saprolegnia declina VS20.</title>
        <authorList>
            <consortium name="The Broad Institute Genome Sequencing Platform"/>
            <person name="Russ C."/>
            <person name="Nusbaum C."/>
            <person name="Tyler B."/>
            <person name="van West P."/>
            <person name="Dieguez-Uribeondo J."/>
            <person name="de Bruijn I."/>
            <person name="Tripathy S."/>
            <person name="Jiang R."/>
            <person name="Young S.K."/>
            <person name="Zeng Q."/>
            <person name="Gargeya S."/>
            <person name="Fitzgerald M."/>
            <person name="Haas B."/>
            <person name="Abouelleil A."/>
            <person name="Alvarado L."/>
            <person name="Arachchi H.M."/>
            <person name="Berlin A."/>
            <person name="Chapman S.B."/>
            <person name="Goldberg J."/>
            <person name="Griggs A."/>
            <person name="Gujja S."/>
            <person name="Hansen M."/>
            <person name="Howarth C."/>
            <person name="Imamovic A."/>
            <person name="Larimer J."/>
            <person name="McCowen C."/>
            <person name="Montmayeur A."/>
            <person name="Murphy C."/>
            <person name="Neiman D."/>
            <person name="Pearson M."/>
            <person name="Priest M."/>
            <person name="Roberts A."/>
            <person name="Saif S."/>
            <person name="Shea T."/>
            <person name="Sisk P."/>
            <person name="Sykes S."/>
            <person name="Wortman J."/>
            <person name="Nusbaum C."/>
            <person name="Birren B."/>
        </authorList>
    </citation>
    <scope>NUCLEOTIDE SEQUENCE [LARGE SCALE GENOMIC DNA]</scope>
    <source>
        <strain evidence="1 2">VS20</strain>
    </source>
</reference>
<dbReference type="AlphaFoldDB" id="T0PMU4"/>
<sequence length="363" mass="39293">MLMHQPADTVVDAVALELVHWLSDLRDVVAFVSALPQPTPALAALLQLHQAIDLTQHWPCLNLQNIPKRHINVGIAALAAFPRVAVAPATNLRWLSAPLPRTTSVHMPLKSCNRTTLAFARAWGSSVRHVWVRNANALLPHVQEVLALCQHLDSADLLVSTATNAGLWVDALTRPACPFFALTVDISYMYASAAECMPLAQAILSSPSLRRLSLICNAAGIHDALLASKGDLHHVTKFCAVGMPAQPLIKKTDPAKLLNVLCSGTFDLWRCSALQCLSLTHGSLDWPRIATGCCPNLRFVTLFGTIADADMPLVAQWLSTSRVLRCVQTPSDSVGELGAQAMAGALPQWIARGLEMFRLGRNL</sequence>